<comment type="caution">
    <text evidence="3">The sequence shown here is derived from an EMBL/GenBank/DDBJ whole genome shotgun (WGS) entry which is preliminary data.</text>
</comment>
<dbReference type="PANTHER" id="PTHR43908:SF3">
    <property type="entry name" value="AT29763P-RELATED"/>
    <property type="match status" value="1"/>
</dbReference>
<dbReference type="CDD" id="cd06257">
    <property type="entry name" value="DnaJ"/>
    <property type="match status" value="1"/>
</dbReference>
<dbReference type="GO" id="GO:0030544">
    <property type="term" value="F:Hsp70 protein binding"/>
    <property type="evidence" value="ECO:0007669"/>
    <property type="project" value="TreeGrafter"/>
</dbReference>
<dbReference type="EMBL" id="JAWHQM010000125">
    <property type="protein sequence ID" value="KAK5637513.1"/>
    <property type="molecule type" value="Genomic_DNA"/>
</dbReference>
<feature type="region of interest" description="Disordered" evidence="1">
    <location>
        <begin position="136"/>
        <end position="166"/>
    </location>
</feature>
<dbReference type="PRINTS" id="PR00625">
    <property type="entry name" value="JDOMAIN"/>
</dbReference>
<feature type="compositionally biased region" description="Acidic residues" evidence="1">
    <location>
        <begin position="143"/>
        <end position="161"/>
    </location>
</feature>
<organism evidence="3 4">
    <name type="scientific">Xylaria bambusicola</name>
    <dbReference type="NCBI Taxonomy" id="326684"/>
    <lineage>
        <taxon>Eukaryota</taxon>
        <taxon>Fungi</taxon>
        <taxon>Dikarya</taxon>
        <taxon>Ascomycota</taxon>
        <taxon>Pezizomycotina</taxon>
        <taxon>Sordariomycetes</taxon>
        <taxon>Xylariomycetidae</taxon>
        <taxon>Xylariales</taxon>
        <taxon>Xylariaceae</taxon>
        <taxon>Xylaria</taxon>
    </lineage>
</organism>
<accession>A0AAN7UXT9</accession>
<feature type="domain" description="J" evidence="2">
    <location>
        <begin position="55"/>
        <end position="119"/>
    </location>
</feature>
<dbReference type="PANTHER" id="PTHR43908">
    <property type="entry name" value="AT29763P-RELATED"/>
    <property type="match status" value="1"/>
</dbReference>
<dbReference type="PROSITE" id="PS50076">
    <property type="entry name" value="DNAJ_2"/>
    <property type="match status" value="1"/>
</dbReference>
<protein>
    <recommendedName>
        <fullName evidence="2">J domain-containing protein</fullName>
    </recommendedName>
</protein>
<dbReference type="GO" id="GO:0071218">
    <property type="term" value="P:cellular response to misfolded protein"/>
    <property type="evidence" value="ECO:0007669"/>
    <property type="project" value="TreeGrafter"/>
</dbReference>
<gene>
    <name evidence="3" type="ORF">RRF57_013228</name>
</gene>
<dbReference type="InterPro" id="IPR036869">
    <property type="entry name" value="J_dom_sf"/>
</dbReference>
<dbReference type="InterPro" id="IPR051100">
    <property type="entry name" value="DnaJ_subfamily_B/C"/>
</dbReference>
<name>A0AAN7UXT9_9PEZI</name>
<dbReference type="Proteomes" id="UP001305414">
    <property type="component" value="Unassembled WGS sequence"/>
</dbReference>
<keyword evidence="4" id="KW-1185">Reference proteome</keyword>
<proteinExistence type="predicted"/>
<reference evidence="3 4" key="1">
    <citation type="submission" date="2023-10" db="EMBL/GenBank/DDBJ databases">
        <title>Draft genome sequence of Xylaria bambusicola isolate GMP-LS, the root and basal stem rot pathogen of sugarcane in Indonesia.</title>
        <authorList>
            <person name="Selvaraj P."/>
            <person name="Muralishankar V."/>
            <person name="Muruganantham S."/>
            <person name="Sp S."/>
            <person name="Haryani S."/>
            <person name="Lau K.J.X."/>
            <person name="Naqvi N.I."/>
        </authorList>
    </citation>
    <scope>NUCLEOTIDE SEQUENCE [LARGE SCALE GENOMIC DNA]</scope>
    <source>
        <strain evidence="3">GMP-LS</strain>
    </source>
</reference>
<dbReference type="Pfam" id="PF00226">
    <property type="entry name" value="DnaJ"/>
    <property type="match status" value="1"/>
</dbReference>
<dbReference type="InterPro" id="IPR001623">
    <property type="entry name" value="DnaJ_domain"/>
</dbReference>
<sequence length="191" mass="21529">MTDLAQSRVPFVIPDDGGDSDEINAPTPHARGANDYQAQRERVNRILKLMAQNATLYELLDAQQDATTKEIRHAWKNIIGGIHPDKNNDTSAQQCAQAVNNARDVLCDPRKRNVYDSFIKDNPPLPEAETFGEDFAQNAYDETGSDDNDEYDDEDGEDDIEASYPRPNQQIRQLHSQMTRHIRAIFASLKG</sequence>
<dbReference type="SUPFAM" id="SSF46565">
    <property type="entry name" value="Chaperone J-domain"/>
    <property type="match status" value="1"/>
</dbReference>
<dbReference type="SMART" id="SM00271">
    <property type="entry name" value="DnaJ"/>
    <property type="match status" value="1"/>
</dbReference>
<evidence type="ECO:0000259" key="2">
    <source>
        <dbReference type="PROSITE" id="PS50076"/>
    </source>
</evidence>
<evidence type="ECO:0000313" key="4">
    <source>
        <dbReference type="Proteomes" id="UP001305414"/>
    </source>
</evidence>
<evidence type="ECO:0000256" key="1">
    <source>
        <dbReference type="SAM" id="MobiDB-lite"/>
    </source>
</evidence>
<feature type="region of interest" description="Disordered" evidence="1">
    <location>
        <begin position="1"/>
        <end position="33"/>
    </location>
</feature>
<dbReference type="AlphaFoldDB" id="A0AAN7UXT9"/>
<dbReference type="Gene3D" id="1.10.287.110">
    <property type="entry name" value="DnaJ domain"/>
    <property type="match status" value="1"/>
</dbReference>
<dbReference type="GO" id="GO:0005789">
    <property type="term" value="C:endoplasmic reticulum membrane"/>
    <property type="evidence" value="ECO:0007669"/>
    <property type="project" value="TreeGrafter"/>
</dbReference>
<evidence type="ECO:0000313" key="3">
    <source>
        <dbReference type="EMBL" id="KAK5637513.1"/>
    </source>
</evidence>